<comment type="caution">
    <text evidence="3">The sequence shown here is derived from an EMBL/GenBank/DDBJ whole genome shotgun (WGS) entry which is preliminary data.</text>
</comment>
<evidence type="ECO:0000259" key="2">
    <source>
        <dbReference type="Pfam" id="PF13976"/>
    </source>
</evidence>
<name>A0ABQ5F2J7_9ASTR</name>
<dbReference type="InterPro" id="IPR025724">
    <property type="entry name" value="GAG-pre-integrase_dom"/>
</dbReference>
<protein>
    <submittedName>
        <fullName evidence="3">Retrovirus-related pol polyprotein from transposon TNT 1-94</fullName>
    </submittedName>
</protein>
<feature type="region of interest" description="Disordered" evidence="1">
    <location>
        <begin position="77"/>
        <end position="100"/>
    </location>
</feature>
<reference evidence="3" key="2">
    <citation type="submission" date="2022-01" db="EMBL/GenBank/DDBJ databases">
        <authorList>
            <person name="Yamashiro T."/>
            <person name="Shiraishi A."/>
            <person name="Satake H."/>
            <person name="Nakayama K."/>
        </authorList>
    </citation>
    <scope>NUCLEOTIDE SEQUENCE</scope>
</reference>
<dbReference type="EMBL" id="BQNB010016901">
    <property type="protein sequence ID" value="GJT57075.1"/>
    <property type="molecule type" value="Genomic_DNA"/>
</dbReference>
<feature type="domain" description="GAG-pre-integrase" evidence="2">
    <location>
        <begin position="272"/>
        <end position="342"/>
    </location>
</feature>
<dbReference type="Proteomes" id="UP001151760">
    <property type="component" value="Unassembled WGS sequence"/>
</dbReference>
<evidence type="ECO:0000313" key="4">
    <source>
        <dbReference type="Proteomes" id="UP001151760"/>
    </source>
</evidence>
<gene>
    <name evidence="3" type="ORF">Tco_0992129</name>
</gene>
<evidence type="ECO:0000313" key="3">
    <source>
        <dbReference type="EMBL" id="GJT57075.1"/>
    </source>
</evidence>
<evidence type="ECO:0000256" key="1">
    <source>
        <dbReference type="SAM" id="MobiDB-lite"/>
    </source>
</evidence>
<feature type="compositionally biased region" description="Low complexity" evidence="1">
    <location>
        <begin position="80"/>
        <end position="89"/>
    </location>
</feature>
<keyword evidence="4" id="KW-1185">Reference proteome</keyword>
<dbReference type="Pfam" id="PF13976">
    <property type="entry name" value="gag_pre-integrs"/>
    <property type="match status" value="1"/>
</dbReference>
<organism evidence="3 4">
    <name type="scientific">Tanacetum coccineum</name>
    <dbReference type="NCBI Taxonomy" id="301880"/>
    <lineage>
        <taxon>Eukaryota</taxon>
        <taxon>Viridiplantae</taxon>
        <taxon>Streptophyta</taxon>
        <taxon>Embryophyta</taxon>
        <taxon>Tracheophyta</taxon>
        <taxon>Spermatophyta</taxon>
        <taxon>Magnoliopsida</taxon>
        <taxon>eudicotyledons</taxon>
        <taxon>Gunneridae</taxon>
        <taxon>Pentapetalae</taxon>
        <taxon>asterids</taxon>
        <taxon>campanulids</taxon>
        <taxon>Asterales</taxon>
        <taxon>Asteraceae</taxon>
        <taxon>Asteroideae</taxon>
        <taxon>Anthemideae</taxon>
        <taxon>Anthemidinae</taxon>
        <taxon>Tanacetum</taxon>
    </lineage>
</organism>
<accession>A0ABQ5F2J7</accession>
<sequence>MLICLHNFMTKDHVRKHATRLQDLVEQAFASSPLADHDKYSKEVEFMPRTQIKSKDRVDSSHKYAIKGKSVNSNSYVLPSTRVTSTTRSRGPKSKYNTKNDTVSFVSKSSCPTNKEEAQHTKVSIIANKKKPKAKAKNIKNFSKEVPIAKPSVSPPHTQKPRNCLRWRPTGRIFPIDKMLDTSVALVDSTQPFMGNVRIRNDHVAIIHGYGDLQWGNIMITRVYYVEGLGCNLFFVGQFCDADLEVTFKRNTCFARNLEGVDPLTDSRGRDLYTINLYEMTSSYAISLMNGATSTSSWLWHRHLSHLNFSTINQLAKDNLVTGLPKFKYTKDQLCPSCELGKRKCVTLKSKLLPSALYYPHKDLKTVEGWTKKVMETLNVKFDELSAMASEQRSLDHALQQMALTTHNLELGLQRKNSSWQTVKTSSS</sequence>
<reference evidence="3" key="1">
    <citation type="journal article" date="2022" name="Int. J. Mol. Sci.">
        <title>Draft Genome of Tanacetum Coccineum: Genomic Comparison of Closely Related Tanacetum-Family Plants.</title>
        <authorList>
            <person name="Yamashiro T."/>
            <person name="Shiraishi A."/>
            <person name="Nakayama K."/>
            <person name="Satake H."/>
        </authorList>
    </citation>
    <scope>NUCLEOTIDE SEQUENCE</scope>
</reference>
<proteinExistence type="predicted"/>